<evidence type="ECO:0000313" key="2">
    <source>
        <dbReference type="EMBL" id="KAJ8748611.1"/>
    </source>
</evidence>
<accession>A0AAV8S8U0</accession>
<reference evidence="2 3" key="1">
    <citation type="submission" date="2021-09" db="EMBL/GenBank/DDBJ databases">
        <title>Genomic insights and catalytic innovation underlie evolution of tropane alkaloids biosynthesis.</title>
        <authorList>
            <person name="Wang Y.-J."/>
            <person name="Tian T."/>
            <person name="Huang J.-P."/>
            <person name="Huang S.-X."/>
        </authorList>
    </citation>
    <scope>NUCLEOTIDE SEQUENCE [LARGE SCALE GENOMIC DNA]</scope>
    <source>
        <strain evidence="2">KIB-2018</strain>
        <tissue evidence="2">Leaf</tissue>
    </source>
</reference>
<feature type="compositionally biased region" description="Low complexity" evidence="1">
    <location>
        <begin position="160"/>
        <end position="179"/>
    </location>
</feature>
<evidence type="ECO:0000256" key="1">
    <source>
        <dbReference type="SAM" id="MobiDB-lite"/>
    </source>
</evidence>
<name>A0AAV8S8U0_9ROSI</name>
<evidence type="ECO:0000313" key="3">
    <source>
        <dbReference type="Proteomes" id="UP001159364"/>
    </source>
</evidence>
<keyword evidence="3" id="KW-1185">Reference proteome</keyword>
<comment type="caution">
    <text evidence="2">The sequence shown here is derived from an EMBL/GenBank/DDBJ whole genome shotgun (WGS) entry which is preliminary data.</text>
</comment>
<feature type="region of interest" description="Disordered" evidence="1">
    <location>
        <begin position="156"/>
        <end position="191"/>
    </location>
</feature>
<gene>
    <name evidence="2" type="ORF">K2173_007601</name>
</gene>
<sequence>MKKRIGYARLYVSIEVSKELPDEIPIMRLGPKNRLWEDNIAVSYHWRPPIKTKNATWQPMGKTFKNGTYQELMQLEEGGPSSENVPPTHAGVLSSLPSQEAVTNIDPPIIEPVNHRDVPSLTQPLALGGTADVPSVMPTMPVSEIPETSLVLPAVSSPLTDSSSQGTSVSSDDVSIPSPGLTVHENSGDSHSTARCKSQWGKACVKGSSFYCGGTKQFIYLQKLKVVKQELKSLKSAQGPTDVSVTQTRLELVRVQSFLSSSPADQHLID</sequence>
<dbReference type="Proteomes" id="UP001159364">
    <property type="component" value="Linkage Group LG12"/>
</dbReference>
<protein>
    <submittedName>
        <fullName evidence="2">Uncharacterized protein</fullName>
    </submittedName>
</protein>
<organism evidence="2 3">
    <name type="scientific">Erythroxylum novogranatense</name>
    <dbReference type="NCBI Taxonomy" id="1862640"/>
    <lineage>
        <taxon>Eukaryota</taxon>
        <taxon>Viridiplantae</taxon>
        <taxon>Streptophyta</taxon>
        <taxon>Embryophyta</taxon>
        <taxon>Tracheophyta</taxon>
        <taxon>Spermatophyta</taxon>
        <taxon>Magnoliopsida</taxon>
        <taxon>eudicotyledons</taxon>
        <taxon>Gunneridae</taxon>
        <taxon>Pentapetalae</taxon>
        <taxon>rosids</taxon>
        <taxon>fabids</taxon>
        <taxon>Malpighiales</taxon>
        <taxon>Erythroxylaceae</taxon>
        <taxon>Erythroxylum</taxon>
    </lineage>
</organism>
<dbReference type="AlphaFoldDB" id="A0AAV8S8U0"/>
<dbReference type="EMBL" id="JAIWQS010000012">
    <property type="protein sequence ID" value="KAJ8748611.1"/>
    <property type="molecule type" value="Genomic_DNA"/>
</dbReference>
<proteinExistence type="predicted"/>